<organism evidence="2">
    <name type="scientific">marine metagenome</name>
    <dbReference type="NCBI Taxonomy" id="408172"/>
    <lineage>
        <taxon>unclassified sequences</taxon>
        <taxon>metagenomes</taxon>
        <taxon>ecological metagenomes</taxon>
    </lineage>
</organism>
<dbReference type="SUPFAM" id="SSF69255">
    <property type="entry name" value="gp5 N-terminal domain-like"/>
    <property type="match status" value="1"/>
</dbReference>
<feature type="domain" description="Protein Gp5 N-terminal OB-fold" evidence="1">
    <location>
        <begin position="18"/>
        <end position="93"/>
    </location>
</feature>
<protein>
    <recommendedName>
        <fullName evidence="1">Protein Gp5 N-terminal OB-fold domain-containing protein</fullName>
    </recommendedName>
</protein>
<dbReference type="SUPFAM" id="SSF69349">
    <property type="entry name" value="Phage fibre proteins"/>
    <property type="match status" value="1"/>
</dbReference>
<name>A0A382SYF6_9ZZZZ</name>
<feature type="non-terminal residue" evidence="2">
    <location>
        <position position="307"/>
    </location>
</feature>
<evidence type="ECO:0000313" key="2">
    <source>
        <dbReference type="EMBL" id="SVD13991.1"/>
    </source>
</evidence>
<proteinExistence type="predicted"/>
<sequence length="307" mass="33596">MMIGRCRVRILGWHTPNQAELPTEDLPWAQVLMPITSASQTGVGHAPVGPVEGTWVMGFYRDGELAQEPVMVGTLPGVPEKFAKINTGFNDPRLDTDDTDLNSVSSTTGLGGRGTPTNLTSFPYIPKSISIVSGSEATIEEYTDEERKAFSSKSLYPRELNVPTTSKYARGEGDSSSLATTKGIIAFKNKNLSNRTIVSTFSPSPFLIPKGESITAFAGKSIEGTKEYLSSDDYASLKSIGEVKQIKQPPSAYAAVYPYNHVYESESGHLIEMDDTPGKERLHWYHRSGTFTEFHPKGIRTDRIAAH</sequence>
<dbReference type="EMBL" id="UINC01131970">
    <property type="protein sequence ID" value="SVD13991.1"/>
    <property type="molecule type" value="Genomic_DNA"/>
</dbReference>
<dbReference type="InterPro" id="IPR009590">
    <property type="entry name" value="Gp5_OB_N"/>
</dbReference>
<dbReference type="Pfam" id="PF06714">
    <property type="entry name" value="Gp5_OB"/>
    <property type="match status" value="1"/>
</dbReference>
<dbReference type="Gene3D" id="2.40.50.260">
    <property type="entry name" value="Nucleic acid-binding protein domain"/>
    <property type="match status" value="1"/>
</dbReference>
<reference evidence="2" key="1">
    <citation type="submission" date="2018-05" db="EMBL/GenBank/DDBJ databases">
        <authorList>
            <person name="Lanie J.A."/>
            <person name="Ng W.-L."/>
            <person name="Kazmierczak K.M."/>
            <person name="Andrzejewski T.M."/>
            <person name="Davidsen T.M."/>
            <person name="Wayne K.J."/>
            <person name="Tettelin H."/>
            <person name="Glass J.I."/>
            <person name="Rusch D."/>
            <person name="Podicherti R."/>
            <person name="Tsui H.-C.T."/>
            <person name="Winkler M.E."/>
        </authorList>
    </citation>
    <scope>NUCLEOTIDE SEQUENCE</scope>
</reference>
<evidence type="ECO:0000259" key="1">
    <source>
        <dbReference type="Pfam" id="PF06714"/>
    </source>
</evidence>
<accession>A0A382SYF6</accession>
<dbReference type="Gene3D" id="3.10.450.190">
    <property type="match status" value="1"/>
</dbReference>
<gene>
    <name evidence="2" type="ORF">METZ01_LOCUS366845</name>
</gene>
<dbReference type="AlphaFoldDB" id="A0A382SYF6"/>